<evidence type="ECO:0000256" key="2">
    <source>
        <dbReference type="ARBA" id="ARBA00007815"/>
    </source>
</evidence>
<dbReference type="GO" id="GO:0000724">
    <property type="term" value="P:double-strand break repair via homologous recombination"/>
    <property type="evidence" value="ECO:0007669"/>
    <property type="project" value="TreeGrafter"/>
</dbReference>
<evidence type="ECO:0000256" key="3">
    <source>
        <dbReference type="ARBA" id="ARBA00022705"/>
    </source>
</evidence>
<dbReference type="GO" id="GO:0000781">
    <property type="term" value="C:chromosome, telomeric region"/>
    <property type="evidence" value="ECO:0007669"/>
    <property type="project" value="TreeGrafter"/>
</dbReference>
<evidence type="ECO:0000259" key="10">
    <source>
        <dbReference type="Pfam" id="PF08784"/>
    </source>
</evidence>
<keyword evidence="12" id="KW-1185">Reference proteome</keyword>
<dbReference type="Proteomes" id="UP000187406">
    <property type="component" value="Unassembled WGS sequence"/>
</dbReference>
<feature type="compositionally biased region" description="Polar residues" evidence="9">
    <location>
        <begin position="20"/>
        <end position="33"/>
    </location>
</feature>
<proteinExistence type="inferred from homology"/>
<dbReference type="PANTHER" id="PTHR13989">
    <property type="entry name" value="REPLICATION PROTEIN A-RELATED"/>
    <property type="match status" value="1"/>
</dbReference>
<dbReference type="GO" id="GO:0003697">
    <property type="term" value="F:single-stranded DNA binding"/>
    <property type="evidence" value="ECO:0007669"/>
    <property type="project" value="TreeGrafter"/>
</dbReference>
<evidence type="ECO:0000313" key="12">
    <source>
        <dbReference type="Proteomes" id="UP000187406"/>
    </source>
</evidence>
<dbReference type="FunCoup" id="A0A1Q3DBG3">
    <property type="interactions" value="2428"/>
</dbReference>
<dbReference type="InterPro" id="IPR014892">
    <property type="entry name" value="RPA_C"/>
</dbReference>
<keyword evidence="4" id="KW-0227">DNA damage</keyword>
<dbReference type="STRING" id="3775.A0A1Q3DBG3"/>
<dbReference type="GO" id="GO:0006289">
    <property type="term" value="P:nucleotide-excision repair"/>
    <property type="evidence" value="ECO:0007669"/>
    <property type="project" value="TreeGrafter"/>
</dbReference>
<comment type="caution">
    <text evidence="11">The sequence shown here is derived from an EMBL/GenBank/DDBJ whole genome shotgun (WGS) entry which is preliminary data.</text>
</comment>
<name>A0A1Q3DBG3_CEPFO</name>
<dbReference type="EMBL" id="BDDD01005656">
    <property type="protein sequence ID" value="GAV89663.1"/>
    <property type="molecule type" value="Genomic_DNA"/>
</dbReference>
<evidence type="ECO:0000256" key="1">
    <source>
        <dbReference type="ARBA" id="ARBA00004123"/>
    </source>
</evidence>
<reference evidence="12" key="1">
    <citation type="submission" date="2016-04" db="EMBL/GenBank/DDBJ databases">
        <title>Cephalotus genome sequencing.</title>
        <authorList>
            <person name="Fukushima K."/>
            <person name="Hasebe M."/>
            <person name="Fang X."/>
        </authorList>
    </citation>
    <scope>NUCLEOTIDE SEQUENCE [LARGE SCALE GENOMIC DNA]</scope>
    <source>
        <strain evidence="12">cv. St1</strain>
    </source>
</reference>
<evidence type="ECO:0000256" key="6">
    <source>
        <dbReference type="ARBA" id="ARBA00023172"/>
    </source>
</evidence>
<protein>
    <submittedName>
        <fullName evidence="11">RPA_C domain-containing protein</fullName>
    </submittedName>
</protein>
<dbReference type="AlphaFoldDB" id="A0A1Q3DBG3"/>
<keyword evidence="5" id="KW-0238">DNA-binding</keyword>
<keyword evidence="8" id="KW-0539">Nucleus</keyword>
<evidence type="ECO:0000256" key="4">
    <source>
        <dbReference type="ARBA" id="ARBA00022763"/>
    </source>
</evidence>
<evidence type="ECO:0000313" key="11">
    <source>
        <dbReference type="EMBL" id="GAV89663.1"/>
    </source>
</evidence>
<gene>
    <name evidence="11" type="ORF">CFOL_v3_33077</name>
</gene>
<keyword evidence="3" id="KW-0235">DNA replication</keyword>
<evidence type="ECO:0000256" key="8">
    <source>
        <dbReference type="ARBA" id="ARBA00023242"/>
    </source>
</evidence>
<keyword evidence="7" id="KW-0234">DNA repair</keyword>
<dbReference type="SUPFAM" id="SSF50249">
    <property type="entry name" value="Nucleic acid-binding proteins"/>
    <property type="match status" value="1"/>
</dbReference>
<evidence type="ECO:0000256" key="5">
    <source>
        <dbReference type="ARBA" id="ARBA00023125"/>
    </source>
</evidence>
<dbReference type="InterPro" id="IPR036390">
    <property type="entry name" value="WH_DNA-bd_sf"/>
</dbReference>
<sequence>MYSSDFDGSAAFAGGGFMPSQATQHPDSTFSPSKNRDARSLLPLTVKQIKDLQASSDVSSFSIDGVDVNNVMLVGRVCNKDERNITEVVFLLDDGTGLIECTRWVHERIDSNEVGAISVGMYARVLGHMRSLLNKKILNAFSIRPVMDFNEIPAHFIECIYVHLFNTRLRGGVTSQPQMTNSTLSTPSKGYQANPSNQFYGQHSGGGVKRVEEMIKDFLEQPLYLNDNGEYSNGIHRDVIAQQLNIPVERIIDPLTFLVNEGDIYTTSDDFHFKSARNG</sequence>
<evidence type="ECO:0000256" key="7">
    <source>
        <dbReference type="ARBA" id="ARBA00023204"/>
    </source>
</evidence>
<dbReference type="SUPFAM" id="SSF46785">
    <property type="entry name" value="Winged helix' DNA-binding domain"/>
    <property type="match status" value="1"/>
</dbReference>
<dbReference type="InterPro" id="IPR014646">
    <property type="entry name" value="Rfa2/RPA32"/>
</dbReference>
<dbReference type="GO" id="GO:0035861">
    <property type="term" value="C:site of double-strand break"/>
    <property type="evidence" value="ECO:0007669"/>
    <property type="project" value="TreeGrafter"/>
</dbReference>
<accession>A0A1Q3DBG3</accession>
<feature type="region of interest" description="Disordered" evidence="9">
    <location>
        <begin position="17"/>
        <end position="36"/>
    </location>
</feature>
<dbReference type="FunFam" id="2.40.50.140:FF:000184">
    <property type="entry name" value="replication protein A 32 kDa subunit A-like"/>
    <property type="match status" value="1"/>
</dbReference>
<feature type="domain" description="Replication protein A C-terminal" evidence="10">
    <location>
        <begin position="163"/>
        <end position="270"/>
    </location>
</feature>
<dbReference type="PANTHER" id="PTHR13989:SF16">
    <property type="entry name" value="REPLICATION PROTEIN A2"/>
    <property type="match status" value="1"/>
</dbReference>
<dbReference type="Gene3D" id="2.40.50.140">
    <property type="entry name" value="Nucleic acid-binding proteins"/>
    <property type="match status" value="1"/>
</dbReference>
<comment type="subcellular location">
    <subcellularLocation>
        <location evidence="1">Nucleus</location>
    </subcellularLocation>
</comment>
<dbReference type="InterPro" id="IPR036388">
    <property type="entry name" value="WH-like_DNA-bd_sf"/>
</dbReference>
<dbReference type="Gene3D" id="1.10.10.10">
    <property type="entry name" value="Winged helix-like DNA-binding domain superfamily/Winged helix DNA-binding domain"/>
    <property type="match status" value="1"/>
</dbReference>
<dbReference type="PIRSF" id="PIRSF036949">
    <property type="entry name" value="RPA32"/>
    <property type="match status" value="1"/>
</dbReference>
<comment type="similarity">
    <text evidence="2">Belongs to the replication factor A protein 2 family.</text>
</comment>
<dbReference type="GO" id="GO:0005662">
    <property type="term" value="C:DNA replication factor A complex"/>
    <property type="evidence" value="ECO:0007669"/>
    <property type="project" value="TreeGrafter"/>
</dbReference>
<dbReference type="InterPro" id="IPR040260">
    <property type="entry name" value="RFA2-like"/>
</dbReference>
<dbReference type="InParanoid" id="A0A1Q3DBG3"/>
<organism evidence="11 12">
    <name type="scientific">Cephalotus follicularis</name>
    <name type="common">Albany pitcher plant</name>
    <dbReference type="NCBI Taxonomy" id="3775"/>
    <lineage>
        <taxon>Eukaryota</taxon>
        <taxon>Viridiplantae</taxon>
        <taxon>Streptophyta</taxon>
        <taxon>Embryophyta</taxon>
        <taxon>Tracheophyta</taxon>
        <taxon>Spermatophyta</taxon>
        <taxon>Magnoliopsida</taxon>
        <taxon>eudicotyledons</taxon>
        <taxon>Gunneridae</taxon>
        <taxon>Pentapetalae</taxon>
        <taxon>rosids</taxon>
        <taxon>fabids</taxon>
        <taxon>Oxalidales</taxon>
        <taxon>Cephalotaceae</taxon>
        <taxon>Cephalotus</taxon>
    </lineage>
</organism>
<dbReference type="GO" id="GO:0006260">
    <property type="term" value="P:DNA replication"/>
    <property type="evidence" value="ECO:0007669"/>
    <property type="project" value="UniProtKB-KW"/>
</dbReference>
<dbReference type="CDD" id="cd04478">
    <property type="entry name" value="RPA2_DBD_D"/>
    <property type="match status" value="1"/>
</dbReference>
<evidence type="ECO:0000256" key="9">
    <source>
        <dbReference type="SAM" id="MobiDB-lite"/>
    </source>
</evidence>
<dbReference type="Pfam" id="PF08784">
    <property type="entry name" value="RPA_C"/>
    <property type="match status" value="1"/>
</dbReference>
<dbReference type="OrthoDB" id="25571at2759"/>
<feature type="region of interest" description="Disordered" evidence="9">
    <location>
        <begin position="176"/>
        <end position="195"/>
    </location>
</feature>
<dbReference type="InterPro" id="IPR012340">
    <property type="entry name" value="NA-bd_OB-fold"/>
</dbReference>
<keyword evidence="6" id="KW-0233">DNA recombination</keyword>